<evidence type="ECO:0000313" key="4">
    <source>
        <dbReference type="Proteomes" id="UP000266861"/>
    </source>
</evidence>
<evidence type="ECO:0008006" key="5">
    <source>
        <dbReference type="Google" id="ProtNLM"/>
    </source>
</evidence>
<reference evidence="3 4" key="1">
    <citation type="submission" date="2018-08" db="EMBL/GenBank/DDBJ databases">
        <title>Genome and evolution of the arbuscular mycorrhizal fungus Diversispora epigaea (formerly Glomus versiforme) and its bacterial endosymbionts.</title>
        <authorList>
            <person name="Sun X."/>
            <person name="Fei Z."/>
            <person name="Harrison M."/>
        </authorList>
    </citation>
    <scope>NUCLEOTIDE SEQUENCE [LARGE SCALE GENOMIC DNA]</scope>
    <source>
        <strain evidence="3 4">IT104</strain>
    </source>
</reference>
<dbReference type="SUPFAM" id="SSF51445">
    <property type="entry name" value="(Trans)glycosidases"/>
    <property type="match status" value="1"/>
</dbReference>
<dbReference type="AlphaFoldDB" id="A0A397J4J3"/>
<evidence type="ECO:0000256" key="1">
    <source>
        <dbReference type="ARBA" id="ARBA00010646"/>
    </source>
</evidence>
<gene>
    <name evidence="3" type="ORF">Glove_117g63</name>
</gene>
<dbReference type="EMBL" id="PQFF01000109">
    <property type="protein sequence ID" value="RHZ81618.1"/>
    <property type="molecule type" value="Genomic_DNA"/>
</dbReference>
<dbReference type="PROSITE" id="PS51904">
    <property type="entry name" value="GLYCOSYL_HYDROL_F25_2"/>
    <property type="match status" value="1"/>
</dbReference>
<proteinExistence type="inferred from homology"/>
<name>A0A397J4J3_9GLOM</name>
<dbReference type="STRING" id="1348612.A0A397J4J3"/>
<organism evidence="3 4">
    <name type="scientific">Diversispora epigaea</name>
    <dbReference type="NCBI Taxonomy" id="1348612"/>
    <lineage>
        <taxon>Eukaryota</taxon>
        <taxon>Fungi</taxon>
        <taxon>Fungi incertae sedis</taxon>
        <taxon>Mucoromycota</taxon>
        <taxon>Glomeromycotina</taxon>
        <taxon>Glomeromycetes</taxon>
        <taxon>Diversisporales</taxon>
        <taxon>Diversisporaceae</taxon>
        <taxon>Diversispora</taxon>
    </lineage>
</organism>
<dbReference type="Proteomes" id="UP000266861">
    <property type="component" value="Unassembled WGS sequence"/>
</dbReference>
<dbReference type="Gene3D" id="3.20.20.80">
    <property type="entry name" value="Glycosidases"/>
    <property type="match status" value="1"/>
</dbReference>
<evidence type="ECO:0000256" key="2">
    <source>
        <dbReference type="ARBA" id="ARBA00022729"/>
    </source>
</evidence>
<dbReference type="PANTHER" id="PTHR23208:SF36">
    <property type="entry name" value="LYSOZYME-RELATED"/>
    <property type="match status" value="1"/>
</dbReference>
<dbReference type="PANTHER" id="PTHR23208">
    <property type="entry name" value="LYSOZYME PROTEIN"/>
    <property type="match status" value="1"/>
</dbReference>
<keyword evidence="2" id="KW-0732">Signal</keyword>
<dbReference type="InterPro" id="IPR017853">
    <property type="entry name" value="GH"/>
</dbReference>
<dbReference type="GO" id="GO:0016998">
    <property type="term" value="P:cell wall macromolecule catabolic process"/>
    <property type="evidence" value="ECO:0007669"/>
    <property type="project" value="InterPro"/>
</dbReference>
<dbReference type="InterPro" id="IPR051595">
    <property type="entry name" value="GH25_Enzymes"/>
</dbReference>
<dbReference type="GO" id="GO:0007165">
    <property type="term" value="P:signal transduction"/>
    <property type="evidence" value="ECO:0007669"/>
    <property type="project" value="TreeGrafter"/>
</dbReference>
<protein>
    <recommendedName>
        <fullName evidence="5">Glycoside hydrolase family 25 protein</fullName>
    </recommendedName>
</protein>
<dbReference type="OrthoDB" id="2251794at2759"/>
<dbReference type="InterPro" id="IPR002053">
    <property type="entry name" value="Glyco_hydro_25"/>
</dbReference>
<dbReference type="GO" id="GO:0009253">
    <property type="term" value="P:peptidoglycan catabolic process"/>
    <property type="evidence" value="ECO:0007669"/>
    <property type="project" value="InterPro"/>
</dbReference>
<evidence type="ECO:0000313" key="3">
    <source>
        <dbReference type="EMBL" id="RHZ81618.1"/>
    </source>
</evidence>
<accession>A0A397J4J3</accession>
<dbReference type="GO" id="GO:0003796">
    <property type="term" value="F:lysozyme activity"/>
    <property type="evidence" value="ECO:0007669"/>
    <property type="project" value="InterPro"/>
</dbReference>
<keyword evidence="4" id="KW-1185">Reference proteome</keyword>
<sequence length="193" mass="22387">MTNQAFSKFAVDVSALTSVATFKCTKNLDYKLAVLRGYRCLNRGGIGLNFLQNYKNAKKAGYTNIDVHMIPCALRSNCKTPRQQVNELVQFINTHQIKVQRVWLDVEIYLDNWGLDKKRNRQILKEFHAVWKSTGWKFGIYSNFFQWKLITGNVNWVLDSSLPLLYVMHDKTPVLNNYRPFGGWTRGTGKQCK</sequence>
<comment type="caution">
    <text evidence="3">The sequence shown here is derived from an EMBL/GenBank/DDBJ whole genome shotgun (WGS) entry which is preliminary data.</text>
</comment>
<comment type="similarity">
    <text evidence="1">Belongs to the glycosyl hydrolase 25 family.</text>
</comment>